<evidence type="ECO:0000313" key="2">
    <source>
        <dbReference type="EMBL" id="KAK6362665.1"/>
    </source>
</evidence>
<keyword evidence="3" id="KW-1185">Reference proteome</keyword>
<sequence length="201" mass="22293">MESSCKHGTDNCPPMCNIEPIPDTVLPPPYDDYYLSSLVPGDLPYLIDIYNNSDLAFILLGPPYPYTQEDAQSFYDSRAHTRFPNYPGAQEVWVIRSKLHDGALIGMCGSHPAQSETRFSLGYFLVPEFRGKGIMPIVAAEVLKKFPGALFRAEAEAGNIGSQKVLEKCGFRKVEDGEYEVTWPASKGGGVRQIFTFAKKC</sequence>
<dbReference type="GO" id="GO:0016747">
    <property type="term" value="F:acyltransferase activity, transferring groups other than amino-acyl groups"/>
    <property type="evidence" value="ECO:0007669"/>
    <property type="project" value="InterPro"/>
</dbReference>
<dbReference type="Gene3D" id="3.40.630.30">
    <property type="match status" value="1"/>
</dbReference>
<proteinExistence type="predicted"/>
<protein>
    <recommendedName>
        <fullName evidence="1">N-acetyltransferase domain-containing protein</fullName>
    </recommendedName>
</protein>
<dbReference type="Pfam" id="PF13302">
    <property type="entry name" value="Acetyltransf_3"/>
    <property type="match status" value="1"/>
</dbReference>
<dbReference type="InterPro" id="IPR000182">
    <property type="entry name" value="GNAT_dom"/>
</dbReference>
<gene>
    <name evidence="2" type="ORF">TWF730_000120</name>
</gene>
<reference evidence="2 3" key="1">
    <citation type="submission" date="2019-10" db="EMBL/GenBank/DDBJ databases">
        <authorList>
            <person name="Palmer J.M."/>
        </authorList>
    </citation>
    <scope>NUCLEOTIDE SEQUENCE [LARGE SCALE GENOMIC DNA]</scope>
    <source>
        <strain evidence="2 3">TWF730</strain>
    </source>
</reference>
<name>A0AAV9VNE7_9PEZI</name>
<dbReference type="EMBL" id="JAVHNS010000001">
    <property type="protein sequence ID" value="KAK6362665.1"/>
    <property type="molecule type" value="Genomic_DNA"/>
</dbReference>
<organism evidence="2 3">
    <name type="scientific">Orbilia blumenaviensis</name>
    <dbReference type="NCBI Taxonomy" id="1796055"/>
    <lineage>
        <taxon>Eukaryota</taxon>
        <taxon>Fungi</taxon>
        <taxon>Dikarya</taxon>
        <taxon>Ascomycota</taxon>
        <taxon>Pezizomycotina</taxon>
        <taxon>Orbiliomycetes</taxon>
        <taxon>Orbiliales</taxon>
        <taxon>Orbiliaceae</taxon>
        <taxon>Orbilia</taxon>
    </lineage>
</organism>
<dbReference type="InterPro" id="IPR016181">
    <property type="entry name" value="Acyl_CoA_acyltransferase"/>
</dbReference>
<dbReference type="PANTHER" id="PTHR43328">
    <property type="entry name" value="ACETYLTRANSFERASE-RELATED"/>
    <property type="match status" value="1"/>
</dbReference>
<dbReference type="PROSITE" id="PS51186">
    <property type="entry name" value="GNAT"/>
    <property type="match status" value="1"/>
</dbReference>
<accession>A0AAV9VNE7</accession>
<dbReference type="PANTHER" id="PTHR43328:SF1">
    <property type="entry name" value="N-ACETYLTRANSFERASE DOMAIN-CONTAINING PROTEIN"/>
    <property type="match status" value="1"/>
</dbReference>
<evidence type="ECO:0000259" key="1">
    <source>
        <dbReference type="PROSITE" id="PS51186"/>
    </source>
</evidence>
<dbReference type="AlphaFoldDB" id="A0AAV9VNE7"/>
<comment type="caution">
    <text evidence="2">The sequence shown here is derived from an EMBL/GenBank/DDBJ whole genome shotgun (WGS) entry which is preliminary data.</text>
</comment>
<feature type="domain" description="N-acetyltransferase" evidence="1">
    <location>
        <begin position="33"/>
        <end position="190"/>
    </location>
</feature>
<dbReference type="Proteomes" id="UP001373714">
    <property type="component" value="Unassembled WGS sequence"/>
</dbReference>
<dbReference type="SUPFAM" id="SSF55729">
    <property type="entry name" value="Acyl-CoA N-acyltransferases (Nat)"/>
    <property type="match status" value="1"/>
</dbReference>
<evidence type="ECO:0000313" key="3">
    <source>
        <dbReference type="Proteomes" id="UP001373714"/>
    </source>
</evidence>